<comment type="catalytic activity">
    <reaction evidence="2">
        <text>oxidized coenzyme F420-(gamma-L-Glu)(n) + a quinol + H(+) = reduced coenzyme F420-(gamma-L-Glu)(n) + a quinone</text>
        <dbReference type="Rhea" id="RHEA:39663"/>
        <dbReference type="Rhea" id="RHEA-COMP:12939"/>
        <dbReference type="Rhea" id="RHEA-COMP:14378"/>
        <dbReference type="ChEBI" id="CHEBI:15378"/>
        <dbReference type="ChEBI" id="CHEBI:24646"/>
        <dbReference type="ChEBI" id="CHEBI:132124"/>
        <dbReference type="ChEBI" id="CHEBI:133980"/>
        <dbReference type="ChEBI" id="CHEBI:139511"/>
    </reaction>
</comment>
<comment type="caution">
    <text evidence="3">The sequence shown here is derived from an EMBL/GenBank/DDBJ whole genome shotgun (WGS) entry which is preliminary data.</text>
</comment>
<dbReference type="PANTHER" id="PTHR39428">
    <property type="entry name" value="F420H(2)-DEPENDENT QUINONE REDUCTASE RV1261C"/>
    <property type="match status" value="1"/>
</dbReference>
<evidence type="ECO:0000313" key="4">
    <source>
        <dbReference type="Proteomes" id="UP001500751"/>
    </source>
</evidence>
<sequence>MTADHEYAPSPRDYVRETVELYESSDGAQGNTMMGKPIIILSTVGNKSGKVRKTPLMRVEHDGSYAVVASMGGAPKNPVWYYNIVANADVELQDGAEKRAYVAHEATGEEKEQWWARAVEVWPDYDNYQTKTDRIIPLFVLTPR</sequence>
<evidence type="ECO:0000256" key="2">
    <source>
        <dbReference type="ARBA" id="ARBA00049106"/>
    </source>
</evidence>
<dbReference type="PANTHER" id="PTHR39428:SF3">
    <property type="entry name" value="DEAZAFLAVIN-DEPENDENT NITROREDUCTASE"/>
    <property type="match status" value="1"/>
</dbReference>
<dbReference type="RefSeq" id="WP_344669691.1">
    <property type="nucleotide sequence ID" value="NZ_BAAAQN010000050.1"/>
</dbReference>
<dbReference type="InterPro" id="IPR012349">
    <property type="entry name" value="Split_barrel_FMN-bd"/>
</dbReference>
<dbReference type="InterPro" id="IPR004378">
    <property type="entry name" value="F420H2_quin_Rdtase"/>
</dbReference>
<keyword evidence="4" id="KW-1185">Reference proteome</keyword>
<evidence type="ECO:0000256" key="1">
    <source>
        <dbReference type="ARBA" id="ARBA00008710"/>
    </source>
</evidence>
<dbReference type="Gene3D" id="2.30.110.10">
    <property type="entry name" value="Electron Transport, Fmn-binding Protein, Chain A"/>
    <property type="match status" value="1"/>
</dbReference>
<evidence type="ECO:0000313" key="3">
    <source>
        <dbReference type="EMBL" id="GAA2050789.1"/>
    </source>
</evidence>
<reference evidence="3 4" key="1">
    <citation type="journal article" date="2019" name="Int. J. Syst. Evol. Microbiol.">
        <title>The Global Catalogue of Microorganisms (GCM) 10K type strain sequencing project: providing services to taxonomists for standard genome sequencing and annotation.</title>
        <authorList>
            <consortium name="The Broad Institute Genomics Platform"/>
            <consortium name="The Broad Institute Genome Sequencing Center for Infectious Disease"/>
            <person name="Wu L."/>
            <person name="Ma J."/>
        </authorList>
    </citation>
    <scope>NUCLEOTIDE SEQUENCE [LARGE SCALE GENOMIC DNA]</scope>
    <source>
        <strain evidence="3 4">JCM 16014</strain>
    </source>
</reference>
<dbReference type="Pfam" id="PF04075">
    <property type="entry name" value="F420H2_quin_red"/>
    <property type="match status" value="1"/>
</dbReference>
<gene>
    <name evidence="3" type="ORF">GCM10009839_66820</name>
</gene>
<protein>
    <submittedName>
        <fullName evidence="3">F420H(2)-dependent quinone reductase</fullName>
    </submittedName>
</protein>
<dbReference type="EMBL" id="BAAAQN010000050">
    <property type="protein sequence ID" value="GAA2050789.1"/>
    <property type="molecule type" value="Genomic_DNA"/>
</dbReference>
<accession>A0ABN2V4T2</accession>
<dbReference type="NCBIfam" id="TIGR00026">
    <property type="entry name" value="hi_GC_TIGR00026"/>
    <property type="match status" value="1"/>
</dbReference>
<proteinExistence type="inferred from homology"/>
<organism evidence="3 4">
    <name type="scientific">Catenulispora yoronensis</name>
    <dbReference type="NCBI Taxonomy" id="450799"/>
    <lineage>
        <taxon>Bacteria</taxon>
        <taxon>Bacillati</taxon>
        <taxon>Actinomycetota</taxon>
        <taxon>Actinomycetes</taxon>
        <taxon>Catenulisporales</taxon>
        <taxon>Catenulisporaceae</taxon>
        <taxon>Catenulispora</taxon>
    </lineage>
</organism>
<dbReference type="Proteomes" id="UP001500751">
    <property type="component" value="Unassembled WGS sequence"/>
</dbReference>
<comment type="similarity">
    <text evidence="1">Belongs to the F420H(2)-dependent quinone reductase family.</text>
</comment>
<name>A0ABN2V4T2_9ACTN</name>